<evidence type="ECO:0000256" key="1">
    <source>
        <dbReference type="ARBA" id="ARBA00022518"/>
    </source>
</evidence>
<feature type="compositionally biased region" description="Basic and acidic residues" evidence="11">
    <location>
        <begin position="498"/>
        <end position="513"/>
    </location>
</feature>
<sequence length="523" mass="59267">MQKRLAIPTFKTDLPMTIYFQVYYIFTEFLVIRILPLYTLDVTIMLLLVAFGLVASATYAHAGYCSRNTFPTNSSWMHFTKEPIPFEYGFQDKFKSIHCCVKGYRSIEWFKDGVAYPWSTGVSNLILYPEAANQTLYTRRASQSDSGNYTCRLSNESNSEMHTLRLDILEKPTDTPKTMFISKDQWVEEGSGLRLFCEALISRSYLADARSDLRWWKMWPNGSEGDLLPSQNEVKTVRDDIEDIIGSYLSIEKLSAQDYGTYACVVHSNDVVSRSYVTVHYKNREWLSSEVWCGTSEVHWRTIALGGAAAVLLLISALVMHRRCTPRLLLAARQARARAAASQHRARVLEKEFDVLVCWTSVDAELVRGALLPTLACKYNYRVHTAVLSTSPDNWYKEIVCEAARCRSVVAVLSPAQYSSPHQLLTALCQLRALPQPPVVVLLQDLPKLKREAKGGGERFVEVVRRTRLIPWRHVHDRSFWTALRLALPLPPANDASPQHEKSSIPADQDCKNSRSGSLTALV</sequence>
<dbReference type="GO" id="GO:0039502">
    <property type="term" value="P:symbiont-mediated suppression of host type I interferon-mediated signaling pathway"/>
    <property type="evidence" value="ECO:0007669"/>
    <property type="project" value="UniProtKB-KW"/>
</dbReference>
<keyword evidence="3" id="KW-1114">Inhibition of host interferon signaling pathway by virus</keyword>
<dbReference type="SMART" id="SM00409">
    <property type="entry name" value="IG"/>
    <property type="match status" value="2"/>
</dbReference>
<keyword evidence="7" id="KW-0393">Immunoglobulin domain</keyword>
<feature type="domain" description="Ig-like" evidence="13">
    <location>
        <begin position="176"/>
        <end position="280"/>
    </location>
</feature>
<organism evidence="14 15">
    <name type="scientific">Pieris brassicae</name>
    <name type="common">White butterfly</name>
    <name type="synonym">Large white butterfly</name>
    <dbReference type="NCBI Taxonomy" id="7116"/>
    <lineage>
        <taxon>Eukaryota</taxon>
        <taxon>Metazoa</taxon>
        <taxon>Ecdysozoa</taxon>
        <taxon>Arthropoda</taxon>
        <taxon>Hexapoda</taxon>
        <taxon>Insecta</taxon>
        <taxon>Pterygota</taxon>
        <taxon>Neoptera</taxon>
        <taxon>Endopterygota</taxon>
        <taxon>Lepidoptera</taxon>
        <taxon>Glossata</taxon>
        <taxon>Ditrysia</taxon>
        <taxon>Papilionoidea</taxon>
        <taxon>Pieridae</taxon>
        <taxon>Pierinae</taxon>
        <taxon>Pieris</taxon>
    </lineage>
</organism>
<dbReference type="PROSITE" id="PS50835">
    <property type="entry name" value="IG_LIKE"/>
    <property type="match status" value="2"/>
</dbReference>
<evidence type="ECO:0000259" key="13">
    <source>
        <dbReference type="PROSITE" id="PS50835"/>
    </source>
</evidence>
<keyword evidence="12" id="KW-0472">Membrane</keyword>
<feature type="region of interest" description="Disordered" evidence="11">
    <location>
        <begin position="492"/>
        <end position="523"/>
    </location>
</feature>
<reference evidence="14" key="1">
    <citation type="submission" date="2022-05" db="EMBL/GenBank/DDBJ databases">
        <authorList>
            <person name="Okamura Y."/>
        </authorList>
    </citation>
    <scope>NUCLEOTIDE SEQUENCE</scope>
</reference>
<evidence type="ECO:0000256" key="10">
    <source>
        <dbReference type="ARBA" id="ARBA00045444"/>
    </source>
</evidence>
<evidence type="ECO:0000256" key="4">
    <source>
        <dbReference type="ARBA" id="ARBA00023157"/>
    </source>
</evidence>
<evidence type="ECO:0000256" key="6">
    <source>
        <dbReference type="ARBA" id="ARBA00023258"/>
    </source>
</evidence>
<keyword evidence="2" id="KW-0899">Viral immunoevasion</keyword>
<feature type="compositionally biased region" description="Polar residues" evidence="11">
    <location>
        <begin position="514"/>
        <end position="523"/>
    </location>
</feature>
<evidence type="ECO:0000256" key="12">
    <source>
        <dbReference type="SAM" id="Phobius"/>
    </source>
</evidence>
<evidence type="ECO:0000313" key="14">
    <source>
        <dbReference type="EMBL" id="CAH4030769.1"/>
    </source>
</evidence>
<keyword evidence="2" id="KW-1090">Inhibition of host innate immune response by virus</keyword>
<keyword evidence="1" id="KW-0244">Early protein</keyword>
<comment type="function">
    <text evidence="10">Counteracts the antiviral effects of host IFN-alpha/beta and key IFN-inducible proteins involved in viral RNA degradation suxh as host OAS1. Acts as a soluble IFN-alpha receptor and thus inhibits the interaction between host IFN-alpha and its receptor.</text>
</comment>
<keyword evidence="15" id="KW-1185">Reference proteome</keyword>
<keyword evidence="12" id="KW-1133">Transmembrane helix</keyword>
<evidence type="ECO:0000313" key="15">
    <source>
        <dbReference type="Proteomes" id="UP001152562"/>
    </source>
</evidence>
<evidence type="ECO:0000256" key="2">
    <source>
        <dbReference type="ARBA" id="ARBA00022632"/>
    </source>
</evidence>
<dbReference type="InterPro" id="IPR035897">
    <property type="entry name" value="Toll_tir_struct_dom_sf"/>
</dbReference>
<feature type="transmembrane region" description="Helical" evidence="12">
    <location>
        <begin position="298"/>
        <end position="320"/>
    </location>
</feature>
<dbReference type="Gene3D" id="2.60.40.10">
    <property type="entry name" value="Immunoglobulins"/>
    <property type="match status" value="2"/>
</dbReference>
<comment type="caution">
    <text evidence="14">The sequence shown here is derived from an EMBL/GenBank/DDBJ whole genome shotgun (WGS) entry which is preliminary data.</text>
</comment>
<name>A0A9P0TNZ3_PIEBR</name>
<dbReference type="InterPro" id="IPR007110">
    <property type="entry name" value="Ig-like_dom"/>
</dbReference>
<keyword evidence="5" id="KW-0325">Glycoprotein</keyword>
<dbReference type="Pfam" id="PF07679">
    <property type="entry name" value="I-set"/>
    <property type="match status" value="1"/>
</dbReference>
<evidence type="ECO:0000256" key="8">
    <source>
        <dbReference type="ARBA" id="ARBA00038761"/>
    </source>
</evidence>
<comment type="subunit">
    <text evidence="8">Interacts with host IFNA1.</text>
</comment>
<gene>
    <name evidence="14" type="ORF">PIBRA_LOCUS7378</name>
</gene>
<dbReference type="Proteomes" id="UP001152562">
    <property type="component" value="Unassembled WGS sequence"/>
</dbReference>
<accession>A0A9P0TNZ3</accession>
<feature type="transmembrane region" description="Helical" evidence="12">
    <location>
        <begin position="18"/>
        <end position="35"/>
    </location>
</feature>
<dbReference type="SUPFAM" id="SSF48726">
    <property type="entry name" value="Immunoglobulin"/>
    <property type="match status" value="2"/>
</dbReference>
<evidence type="ECO:0000256" key="7">
    <source>
        <dbReference type="ARBA" id="ARBA00023319"/>
    </source>
</evidence>
<feature type="transmembrane region" description="Helical" evidence="12">
    <location>
        <begin position="42"/>
        <end position="62"/>
    </location>
</feature>
<dbReference type="InterPro" id="IPR013098">
    <property type="entry name" value="Ig_I-set"/>
</dbReference>
<dbReference type="AlphaFoldDB" id="A0A9P0TNZ3"/>
<dbReference type="InterPro" id="IPR036179">
    <property type="entry name" value="Ig-like_dom_sf"/>
</dbReference>
<evidence type="ECO:0000256" key="5">
    <source>
        <dbReference type="ARBA" id="ARBA00023180"/>
    </source>
</evidence>
<dbReference type="InterPro" id="IPR013783">
    <property type="entry name" value="Ig-like_fold"/>
</dbReference>
<dbReference type="EMBL" id="CALOZG010000011">
    <property type="protein sequence ID" value="CAH4030769.1"/>
    <property type="molecule type" value="Genomic_DNA"/>
</dbReference>
<keyword evidence="6" id="KW-0922">Interferon antiviral system evasion</keyword>
<dbReference type="PANTHER" id="PTHR11890">
    <property type="entry name" value="INTERLEUKIN-1 RECEPTOR FAMILY MEMBER"/>
    <property type="match status" value="1"/>
</dbReference>
<evidence type="ECO:0000256" key="9">
    <source>
        <dbReference type="ARBA" id="ARBA00041012"/>
    </source>
</evidence>
<evidence type="ECO:0000256" key="3">
    <source>
        <dbReference type="ARBA" id="ARBA00022830"/>
    </source>
</evidence>
<dbReference type="PANTHER" id="PTHR11890:SF44">
    <property type="entry name" value="X-LINKED INTERLEUKIN-1 RECEPTOR ACCESSORY PROTEIN-LIKE 2"/>
    <property type="match status" value="1"/>
</dbReference>
<evidence type="ECO:0000256" key="11">
    <source>
        <dbReference type="SAM" id="MobiDB-lite"/>
    </source>
</evidence>
<dbReference type="Gene3D" id="3.40.50.10140">
    <property type="entry name" value="Toll/interleukin-1 receptor homology (TIR) domain"/>
    <property type="match status" value="1"/>
</dbReference>
<feature type="domain" description="Ig-like" evidence="13">
    <location>
        <begin position="71"/>
        <end position="167"/>
    </location>
</feature>
<dbReference type="SUPFAM" id="SSF52200">
    <property type="entry name" value="Toll/Interleukin receptor TIR domain"/>
    <property type="match status" value="1"/>
</dbReference>
<keyword evidence="4" id="KW-1015">Disulfide bond</keyword>
<keyword evidence="12" id="KW-0812">Transmembrane</keyword>
<keyword evidence="2" id="KW-0945">Host-virus interaction</keyword>
<dbReference type="InterPro" id="IPR003599">
    <property type="entry name" value="Ig_sub"/>
</dbReference>
<proteinExistence type="predicted"/>
<protein>
    <recommendedName>
        <fullName evidence="9">Soluble interferon alpha/beta receptor OPG204</fullName>
    </recommendedName>
</protein>
<dbReference type="InterPro" id="IPR015621">
    <property type="entry name" value="IL-1_rcpt_fam"/>
</dbReference>